<dbReference type="InterPro" id="IPR000905">
    <property type="entry name" value="Gcp-like_dom"/>
</dbReference>
<dbReference type="PANTHER" id="PTHR11735">
    <property type="entry name" value="TRNA N6-ADENOSINE THREONYLCARBAMOYLTRANSFERASE"/>
    <property type="match status" value="1"/>
</dbReference>
<feature type="binding site" evidence="8">
    <location>
        <position position="177"/>
    </location>
    <ligand>
        <name>substrate</name>
    </ligand>
</feature>
<dbReference type="NCBIfam" id="TIGR03722">
    <property type="entry name" value="arch_KAE1"/>
    <property type="match status" value="1"/>
</dbReference>
<keyword evidence="12" id="KW-1185">Reference proteome</keyword>
<feature type="binding site" evidence="8">
    <location>
        <position position="113"/>
    </location>
    <ligand>
        <name>a divalent metal cation</name>
        <dbReference type="ChEBI" id="CHEBI:60240"/>
    </ligand>
</feature>
<feature type="binding site" evidence="8">
    <location>
        <position position="130"/>
    </location>
    <ligand>
        <name>a divalent metal cation</name>
        <dbReference type="ChEBI" id="CHEBI:60240"/>
    </ligand>
</feature>
<organism evidence="11 12">
    <name type="scientific">Populus tomentosa</name>
    <name type="common">Chinese white poplar</name>
    <dbReference type="NCBI Taxonomy" id="118781"/>
    <lineage>
        <taxon>Eukaryota</taxon>
        <taxon>Viridiplantae</taxon>
        <taxon>Streptophyta</taxon>
        <taxon>Embryophyta</taxon>
        <taxon>Tracheophyta</taxon>
        <taxon>Spermatophyta</taxon>
        <taxon>Magnoliopsida</taxon>
        <taxon>eudicotyledons</taxon>
        <taxon>Gunneridae</taxon>
        <taxon>Pentapetalae</taxon>
        <taxon>rosids</taxon>
        <taxon>fabids</taxon>
        <taxon>Malpighiales</taxon>
        <taxon>Salicaceae</taxon>
        <taxon>Saliceae</taxon>
        <taxon>Populus</taxon>
    </lineage>
</organism>
<dbReference type="GO" id="GO:0000408">
    <property type="term" value="C:EKC/KEOPS complex"/>
    <property type="evidence" value="ECO:0007669"/>
    <property type="project" value="InterPro"/>
</dbReference>
<dbReference type="InterPro" id="IPR004330">
    <property type="entry name" value="FAR1_DNA_bnd_dom"/>
</dbReference>
<dbReference type="HAMAP" id="MF_01446">
    <property type="entry name" value="Kae1"/>
    <property type="match status" value="1"/>
</dbReference>
<dbReference type="AlphaFoldDB" id="A0A8X7ZD09"/>
<feature type="binding site" evidence="8">
    <location>
        <position position="181"/>
    </location>
    <ligand>
        <name>substrate</name>
    </ligand>
</feature>
<evidence type="ECO:0000259" key="10">
    <source>
        <dbReference type="PROSITE" id="PS51819"/>
    </source>
</evidence>
<keyword evidence="1 8" id="KW-0963">Cytoplasm</keyword>
<feature type="coiled-coil region" evidence="9">
    <location>
        <begin position="770"/>
        <end position="822"/>
    </location>
</feature>
<evidence type="ECO:0000256" key="8">
    <source>
        <dbReference type="HAMAP-Rule" id="MF_03180"/>
    </source>
</evidence>
<dbReference type="GO" id="GO:0005634">
    <property type="term" value="C:nucleus"/>
    <property type="evidence" value="ECO:0007669"/>
    <property type="project" value="UniProtKB-SubCell"/>
</dbReference>
<dbReference type="InterPro" id="IPR004360">
    <property type="entry name" value="Glyas_Fos-R_dOase_dom"/>
</dbReference>
<keyword evidence="5 8" id="KW-0539">Nucleus</keyword>
<feature type="domain" description="VOC" evidence="10">
    <location>
        <begin position="398"/>
        <end position="521"/>
    </location>
</feature>
<sequence>MIALGFEGSANKIGVGVVTLDGTILSNPRHTYITPPGQGFLPRETAQHHLQHVLPLIKAALETAGITPDEIDCLCYTKGPGMGAPLQVSAAVVRVLSQLWKKPIVAVNHCVAHIEMGRIVTGADDPVVLYVSGGNTQVIAYSEGRYRIFGETIDIAVGNCLDRFARVLQLSNDPAPGYNIEQLAKKGEQFIDLPYVVKGMDVSFSGILSFIEATTEEKLKNNECTPADLCYSLQETVFAMLVEITERAMAHCDKKDVLIVGGVGCNERLQEMMRTMCAERGGMLYATDDSYCIDNGAMIAFTGLLAFAHGETTQLEESTFAQRFRTDEISIGTMNDALISKRIDQGIIGSAAIRGIACTLPDYSVVPDFSVKTGPRKVKELSERMVKENNRNPLQLKSINHISIVCRSLEKSLDFYQNVLGFFPVRRPSSLNFDGAWLFSCYGIGIHLLQSEDPENMPKITKINPKDNHFSFQCESMAMVEKKLEEMEIKYVKTRVEEDGMEVDQLFFHDPDGMMIEICNCDNLPVIPLAHDVIWIEEVEEAEMLFKFFSLKWTSFDCEDFANAMQFVSFGDLNLVNENAMFMMAGTSGEQFNSNRNYRCWLAETFDDQETADDELAGNLDGNDNIIQQSIQDFPVSLEPFEPFIGMEFESAEDAREFYELYGRRMGFTIRNNRTRRSLKDNSIIGREFVCSKEGFRGGKSPKGENRVFQSRPITREGCNAMLRIAAKDGGKWVIYGFIKEHNHDLNPSKIPPRRSHRIAFSEDEKDLKIRELSTELHREKKKSAAYQKQLQMVLTYIEEHTQRLSLKAEVVANKVKELESEEPEDPDSD</sequence>
<dbReference type="FunFam" id="3.30.420.40:FF:000038">
    <property type="entry name" value="Probable tRNA N6-adenosine threonylcarbamoyltransferase"/>
    <property type="match status" value="1"/>
</dbReference>
<dbReference type="EMBL" id="JAAWWB010000013">
    <property type="protein sequence ID" value="KAG6768703.1"/>
    <property type="molecule type" value="Genomic_DNA"/>
</dbReference>
<dbReference type="CDD" id="cd07245">
    <property type="entry name" value="VOC_like"/>
    <property type="match status" value="1"/>
</dbReference>
<evidence type="ECO:0000256" key="4">
    <source>
        <dbReference type="ARBA" id="ARBA00022723"/>
    </source>
</evidence>
<dbReference type="GO" id="GO:0046872">
    <property type="term" value="F:metal ion binding"/>
    <property type="evidence" value="ECO:0007669"/>
    <property type="project" value="UniProtKB-KW"/>
</dbReference>
<evidence type="ECO:0000313" key="12">
    <source>
        <dbReference type="Proteomes" id="UP000886885"/>
    </source>
</evidence>
<dbReference type="InterPro" id="IPR017861">
    <property type="entry name" value="KAE1/TsaD"/>
</dbReference>
<evidence type="ECO:0000256" key="2">
    <source>
        <dbReference type="ARBA" id="ARBA00022679"/>
    </source>
</evidence>
<feature type="binding site" evidence="8">
    <location>
        <begin position="130"/>
        <end position="134"/>
    </location>
    <ligand>
        <name>substrate</name>
    </ligand>
</feature>
<evidence type="ECO:0000256" key="5">
    <source>
        <dbReference type="ARBA" id="ARBA00023242"/>
    </source>
</evidence>
<dbReference type="Pfam" id="PF03101">
    <property type="entry name" value="FAR1"/>
    <property type="match status" value="1"/>
</dbReference>
<dbReference type="CDD" id="cd24132">
    <property type="entry name" value="ASKHA_NBD_OSGEP_like_euk"/>
    <property type="match status" value="1"/>
</dbReference>
<dbReference type="OrthoDB" id="10254073at2759"/>
<gene>
    <name evidence="8" type="primary">GCP2</name>
    <name evidence="11" type="ORF">POTOM_027631</name>
</gene>
<dbReference type="Pfam" id="PF00903">
    <property type="entry name" value="Glyoxalase"/>
    <property type="match status" value="1"/>
</dbReference>
<dbReference type="FunFam" id="3.30.420.40:FF:000295">
    <property type="entry name" value="Probable tRNA N6-adenosine threonylcarbamoyltransferase"/>
    <property type="match status" value="1"/>
</dbReference>
<keyword evidence="4 8" id="KW-0479">Metal-binding</keyword>
<name>A0A8X7ZD09_POPTO</name>
<dbReference type="InterPro" id="IPR037523">
    <property type="entry name" value="VOC_core"/>
</dbReference>
<accession>A0A8X7ZD09</accession>
<evidence type="ECO:0000313" key="11">
    <source>
        <dbReference type="EMBL" id="KAG6768703.1"/>
    </source>
</evidence>
<evidence type="ECO:0000256" key="9">
    <source>
        <dbReference type="SAM" id="Coils"/>
    </source>
</evidence>
<feature type="binding site" evidence="8">
    <location>
        <position position="266"/>
    </location>
    <ligand>
        <name>substrate</name>
    </ligand>
</feature>
<feature type="binding site" evidence="8">
    <location>
        <position position="109"/>
    </location>
    <ligand>
        <name>a divalent metal cation</name>
        <dbReference type="ChEBI" id="CHEBI:60240"/>
    </ligand>
</feature>
<comment type="cofactor">
    <cofactor evidence="8">
        <name>a divalent metal cation</name>
        <dbReference type="ChEBI" id="CHEBI:60240"/>
    </cofactor>
    <text evidence="8">Binds 1 divalent metal cation per subunit.</text>
</comment>
<dbReference type="InterPro" id="IPR034680">
    <property type="entry name" value="Kae1_archaea_euk"/>
</dbReference>
<dbReference type="Proteomes" id="UP000886885">
    <property type="component" value="Chromosome 7A"/>
</dbReference>
<keyword evidence="2 8" id="KW-0808">Transferase</keyword>
<keyword evidence="3 8" id="KW-0819">tRNA processing</keyword>
<dbReference type="PROSITE" id="PS51819">
    <property type="entry name" value="VOC"/>
    <property type="match status" value="1"/>
</dbReference>
<feature type="binding site" evidence="8">
    <location>
        <position position="162"/>
    </location>
    <ligand>
        <name>substrate</name>
    </ligand>
</feature>
<proteinExistence type="inferred from homology"/>
<keyword evidence="9" id="KW-0175">Coiled coil</keyword>
<dbReference type="PANTHER" id="PTHR11735:SF14">
    <property type="entry name" value="TRNA N6-ADENOSINE THREONYLCARBAMOYLTRANSFERASE"/>
    <property type="match status" value="1"/>
</dbReference>
<feature type="binding site" evidence="8">
    <location>
        <position position="294"/>
    </location>
    <ligand>
        <name>a divalent metal cation</name>
        <dbReference type="ChEBI" id="CHEBI:60240"/>
    </ligand>
</feature>
<evidence type="ECO:0000256" key="6">
    <source>
        <dbReference type="ARBA" id="ARBA00023315"/>
    </source>
</evidence>
<comment type="catalytic activity">
    <reaction evidence="7 8">
        <text>L-threonylcarbamoyladenylate + adenosine(37) in tRNA = N(6)-L-threonylcarbamoyladenosine(37) in tRNA + AMP + H(+)</text>
        <dbReference type="Rhea" id="RHEA:37059"/>
        <dbReference type="Rhea" id="RHEA-COMP:10162"/>
        <dbReference type="Rhea" id="RHEA-COMP:10163"/>
        <dbReference type="ChEBI" id="CHEBI:15378"/>
        <dbReference type="ChEBI" id="CHEBI:73682"/>
        <dbReference type="ChEBI" id="CHEBI:74411"/>
        <dbReference type="ChEBI" id="CHEBI:74418"/>
        <dbReference type="ChEBI" id="CHEBI:456215"/>
        <dbReference type="EC" id="2.3.1.234"/>
    </reaction>
</comment>
<dbReference type="GO" id="GO:0061711">
    <property type="term" value="F:tRNA N(6)-L-threonylcarbamoyladenine synthase activity"/>
    <property type="evidence" value="ECO:0007669"/>
    <property type="project" value="UniProtKB-EC"/>
</dbReference>
<comment type="caution">
    <text evidence="11">The sequence shown here is derived from an EMBL/GenBank/DDBJ whole genome shotgun (WGS) entry which is preliminary data.</text>
</comment>
<dbReference type="Pfam" id="PF00814">
    <property type="entry name" value="TsaD"/>
    <property type="match status" value="1"/>
</dbReference>
<evidence type="ECO:0000256" key="7">
    <source>
        <dbReference type="ARBA" id="ARBA00048117"/>
    </source>
</evidence>
<comment type="similarity">
    <text evidence="8">Belongs to the KAE1 / TsaD family.</text>
</comment>
<protein>
    <recommendedName>
        <fullName evidence="8">Glycoprotease 2</fullName>
    </recommendedName>
</protein>
<evidence type="ECO:0000256" key="1">
    <source>
        <dbReference type="ARBA" id="ARBA00022490"/>
    </source>
</evidence>
<reference evidence="11" key="1">
    <citation type="journal article" date="2020" name="bioRxiv">
        <title>Hybrid origin of Populus tomentosa Carr. identified through genome sequencing and phylogenomic analysis.</title>
        <authorList>
            <person name="An X."/>
            <person name="Gao K."/>
            <person name="Chen Z."/>
            <person name="Li J."/>
            <person name="Yang X."/>
            <person name="Yang X."/>
            <person name="Zhou J."/>
            <person name="Guo T."/>
            <person name="Zhao T."/>
            <person name="Huang S."/>
            <person name="Miao D."/>
            <person name="Khan W.U."/>
            <person name="Rao P."/>
            <person name="Ye M."/>
            <person name="Lei B."/>
            <person name="Liao W."/>
            <person name="Wang J."/>
            <person name="Ji L."/>
            <person name="Li Y."/>
            <person name="Guo B."/>
            <person name="Mustafa N.S."/>
            <person name="Li S."/>
            <person name="Yun Q."/>
            <person name="Keller S.R."/>
            <person name="Mao J."/>
            <person name="Zhang R."/>
            <person name="Strauss S.H."/>
        </authorList>
    </citation>
    <scope>NUCLEOTIDE SEQUENCE</scope>
    <source>
        <strain evidence="11">GM15</strain>
        <tissue evidence="11">Leaf</tissue>
    </source>
</reference>
<evidence type="ECO:0000256" key="3">
    <source>
        <dbReference type="ARBA" id="ARBA00022694"/>
    </source>
</evidence>
<dbReference type="GO" id="GO:0002949">
    <property type="term" value="P:tRNA threonylcarbamoyladenosine modification"/>
    <property type="evidence" value="ECO:0007669"/>
    <property type="project" value="UniProtKB-UniRule"/>
</dbReference>
<dbReference type="NCBIfam" id="TIGR00329">
    <property type="entry name" value="gcp_kae1"/>
    <property type="match status" value="1"/>
</dbReference>
<keyword evidence="6 8" id="KW-0012">Acyltransferase</keyword>
<dbReference type="GO" id="GO:0005737">
    <property type="term" value="C:cytoplasm"/>
    <property type="evidence" value="ECO:0007669"/>
    <property type="project" value="UniProtKB-SubCell"/>
</dbReference>
<comment type="subcellular location">
    <subcellularLocation>
        <location evidence="8">Cytoplasm</location>
    </subcellularLocation>
    <subcellularLocation>
        <location evidence="8">Nucleus</location>
    </subcellularLocation>
</comment>